<proteinExistence type="predicted"/>
<evidence type="ECO:0000313" key="2">
    <source>
        <dbReference type="Proteomes" id="UP000002495"/>
    </source>
</evidence>
<keyword evidence="2" id="KW-1185">Reference proteome</keyword>
<protein>
    <recommendedName>
        <fullName evidence="3">Outer membrane protein beta-barrel domain-containing protein</fullName>
    </recommendedName>
</protein>
<dbReference type="Proteomes" id="UP000002495">
    <property type="component" value="Chromosome"/>
</dbReference>
<dbReference type="OrthoDB" id="5328997at2"/>
<organism evidence="1 2">
    <name type="scientific">Helicobacter hepaticus (strain ATCC 51449 / 3B1)</name>
    <dbReference type="NCBI Taxonomy" id="235279"/>
    <lineage>
        <taxon>Bacteria</taxon>
        <taxon>Pseudomonadati</taxon>
        <taxon>Campylobacterota</taxon>
        <taxon>Epsilonproteobacteria</taxon>
        <taxon>Campylobacterales</taxon>
        <taxon>Helicobacteraceae</taxon>
        <taxon>Helicobacter</taxon>
    </lineage>
</organism>
<evidence type="ECO:0000313" key="1">
    <source>
        <dbReference type="EMBL" id="AAP78140.1"/>
    </source>
</evidence>
<dbReference type="KEGG" id="hhe:HH_1543"/>
<dbReference type="HOGENOM" id="CLU_1388557_0_0_7"/>
<dbReference type="EMBL" id="AE017125">
    <property type="protein sequence ID" value="AAP78140.1"/>
    <property type="molecule type" value="Genomic_DNA"/>
</dbReference>
<reference evidence="1 2" key="1">
    <citation type="journal article" date="2003" name="Proc. Natl. Acad. Sci. U.S.A.">
        <title>The complete genome sequence of the carcinogenic bacterium Helicobacter hepaticus.</title>
        <authorList>
            <person name="Suerbaum S."/>
            <person name="Josenhans C."/>
            <person name="Sterzenbach T."/>
            <person name="Drescher B."/>
            <person name="Brandt P."/>
            <person name="Bell M."/>
            <person name="Droege M."/>
            <person name="Fartmann B."/>
            <person name="Fischer H.-P."/>
            <person name="Ge Z."/>
            <person name="Hoerster A."/>
            <person name="Holland R."/>
            <person name="Klein K."/>
            <person name="Koenig J."/>
            <person name="Macko L."/>
            <person name="Mendz G.L."/>
            <person name="Nyakatura G."/>
            <person name="Schauer D.B."/>
            <person name="Shen Z."/>
            <person name="Weber J."/>
            <person name="Frosch M."/>
            <person name="Fox J.G."/>
        </authorList>
    </citation>
    <scope>NUCLEOTIDE SEQUENCE [LARGE SCALE GENOMIC DNA]</scope>
    <source>
        <strain evidence="2">ATCC 51449 / 3B1</strain>
    </source>
</reference>
<dbReference type="STRING" id="235279.HH_1543"/>
<accession>Q7VFY2</accession>
<gene>
    <name evidence="1" type="ordered locus">HH_1543</name>
</gene>
<dbReference type="AlphaFoldDB" id="Q7VFY2"/>
<evidence type="ECO:0008006" key="3">
    <source>
        <dbReference type="Google" id="ProtNLM"/>
    </source>
</evidence>
<dbReference type="InterPro" id="IPR002718">
    <property type="entry name" value="OMP_Helicobacter"/>
</dbReference>
<sequence>MQQDFAQTNKITQELDEESDKMFGKNRSGVLLGISAGFMPMEYKTLLHSAKGDLAVGGARLGYQYFSINNSIFGFRIYADAHIGRGETENTLTQVEQDFMAWNIDVLVDLRIPNTYQYIGFFSGVGFGSLNFESTSILNYVYLKGGRNFYNFGLAFTGGAKHHLELYCKMPMKANYDEEFYWKSPMLAGIAYQYTF</sequence>
<dbReference type="RefSeq" id="WP_011116383.1">
    <property type="nucleotide sequence ID" value="NC_004917.1"/>
</dbReference>
<name>Q7VFY2_HELHP</name>
<dbReference type="Pfam" id="PF01856">
    <property type="entry name" value="HP_OMP"/>
    <property type="match status" value="1"/>
</dbReference>